<evidence type="ECO:0000313" key="8">
    <source>
        <dbReference type="EMBL" id="GAP30975.1"/>
    </source>
</evidence>
<keyword evidence="9" id="KW-1185">Reference proteome</keyword>
<keyword evidence="4" id="KW-0238">DNA-binding</keyword>
<gene>
    <name evidence="8" type="ORF">NSK11_contig00100-0003</name>
</gene>
<protein>
    <submittedName>
        <fullName evidence="8">Uncharacterized protein</fullName>
    </submittedName>
</protein>
<sequence length="179" mass="20467">MRLPWAAHRTVSDEEFLTAVDAAHGPAIRAYLRSRWHDPHQVEDLTQEVLLRAWRSVDTLRRTGITDPEIRGWLLTTAHRVLIDRWRAEKRRPATPVELAELAAVDHPLDRAIDGWLVSEALARLSAEHRAVVVELYYRDRTVAETASRLGIAEGTVKSRSYYAVRALRSIFDELGVTR</sequence>
<dbReference type="CDD" id="cd06171">
    <property type="entry name" value="Sigma70_r4"/>
    <property type="match status" value="1"/>
</dbReference>
<keyword evidence="5" id="KW-0804">Transcription</keyword>
<organism evidence="8 9">
    <name type="scientific">Nocardia seriolae</name>
    <dbReference type="NCBI Taxonomy" id="37332"/>
    <lineage>
        <taxon>Bacteria</taxon>
        <taxon>Bacillati</taxon>
        <taxon>Actinomycetota</taxon>
        <taxon>Actinomycetes</taxon>
        <taxon>Mycobacteriales</taxon>
        <taxon>Nocardiaceae</taxon>
        <taxon>Nocardia</taxon>
    </lineage>
</organism>
<feature type="domain" description="RNA polymerase sigma-70 region 2" evidence="6">
    <location>
        <begin position="23"/>
        <end position="92"/>
    </location>
</feature>
<evidence type="ECO:0000259" key="6">
    <source>
        <dbReference type="Pfam" id="PF04542"/>
    </source>
</evidence>
<dbReference type="InterPro" id="IPR013324">
    <property type="entry name" value="RNA_pol_sigma_r3/r4-like"/>
</dbReference>
<dbReference type="Proteomes" id="UP000037179">
    <property type="component" value="Unassembled WGS sequence"/>
</dbReference>
<dbReference type="InterPro" id="IPR014284">
    <property type="entry name" value="RNA_pol_sigma-70_dom"/>
</dbReference>
<dbReference type="GO" id="GO:0016987">
    <property type="term" value="F:sigma factor activity"/>
    <property type="evidence" value="ECO:0007669"/>
    <property type="project" value="UniProtKB-KW"/>
</dbReference>
<dbReference type="AlphaFoldDB" id="A0A0B8NH50"/>
<dbReference type="PANTHER" id="PTHR43133">
    <property type="entry name" value="RNA POLYMERASE ECF-TYPE SIGMA FACTO"/>
    <property type="match status" value="1"/>
</dbReference>
<evidence type="ECO:0000259" key="7">
    <source>
        <dbReference type="Pfam" id="PF04545"/>
    </source>
</evidence>
<evidence type="ECO:0000256" key="2">
    <source>
        <dbReference type="ARBA" id="ARBA00023015"/>
    </source>
</evidence>
<dbReference type="InterPro" id="IPR013325">
    <property type="entry name" value="RNA_pol_sigma_r2"/>
</dbReference>
<dbReference type="Pfam" id="PF04542">
    <property type="entry name" value="Sigma70_r2"/>
    <property type="match status" value="1"/>
</dbReference>
<dbReference type="PANTHER" id="PTHR43133:SF52">
    <property type="entry name" value="ECF RNA POLYMERASE SIGMA FACTOR SIGL"/>
    <property type="match status" value="1"/>
</dbReference>
<dbReference type="RefSeq" id="WP_045438723.1">
    <property type="nucleotide sequence ID" value="NZ_AP017900.1"/>
</dbReference>
<dbReference type="InterPro" id="IPR039425">
    <property type="entry name" value="RNA_pol_sigma-70-like"/>
</dbReference>
<dbReference type="Pfam" id="PF04545">
    <property type="entry name" value="Sigma70_r4"/>
    <property type="match status" value="1"/>
</dbReference>
<dbReference type="Gene3D" id="1.10.1740.10">
    <property type="match status" value="1"/>
</dbReference>
<dbReference type="Gene3D" id="1.10.10.10">
    <property type="entry name" value="Winged helix-like DNA-binding domain superfamily/Winged helix DNA-binding domain"/>
    <property type="match status" value="1"/>
</dbReference>
<evidence type="ECO:0000313" key="9">
    <source>
        <dbReference type="Proteomes" id="UP000037179"/>
    </source>
</evidence>
<evidence type="ECO:0000256" key="1">
    <source>
        <dbReference type="ARBA" id="ARBA00010641"/>
    </source>
</evidence>
<name>A0A0B8NH50_9NOCA</name>
<reference evidence="8 9" key="2">
    <citation type="journal article" date="2016" name="Genome Announc.">
        <title>Draft Genome Sequence of Erythromycin- and Oxytetracycline-Sensitive Nocardia seriolae Strain U-1 (NBRC 110359).</title>
        <authorList>
            <person name="Imajoh M."/>
            <person name="Sukeda M."/>
            <person name="Shimizu M."/>
            <person name="Yamane J."/>
            <person name="Ohnishi K."/>
            <person name="Oshima S."/>
        </authorList>
    </citation>
    <scope>NUCLEOTIDE SEQUENCE [LARGE SCALE GENOMIC DNA]</scope>
    <source>
        <strain evidence="8 9">U-1</strain>
    </source>
</reference>
<dbReference type="InterPro" id="IPR036388">
    <property type="entry name" value="WH-like_DNA-bd_sf"/>
</dbReference>
<dbReference type="SUPFAM" id="SSF88659">
    <property type="entry name" value="Sigma3 and sigma4 domains of RNA polymerase sigma factors"/>
    <property type="match status" value="1"/>
</dbReference>
<dbReference type="InterPro" id="IPR007627">
    <property type="entry name" value="RNA_pol_sigma70_r2"/>
</dbReference>
<dbReference type="SUPFAM" id="SSF88946">
    <property type="entry name" value="Sigma2 domain of RNA polymerase sigma factors"/>
    <property type="match status" value="1"/>
</dbReference>
<dbReference type="InterPro" id="IPR007630">
    <property type="entry name" value="RNA_pol_sigma70_r4"/>
</dbReference>
<keyword evidence="3" id="KW-0731">Sigma factor</keyword>
<dbReference type="GO" id="GO:0006352">
    <property type="term" value="P:DNA-templated transcription initiation"/>
    <property type="evidence" value="ECO:0007669"/>
    <property type="project" value="InterPro"/>
</dbReference>
<evidence type="ECO:0000256" key="4">
    <source>
        <dbReference type="ARBA" id="ARBA00023125"/>
    </source>
</evidence>
<evidence type="ECO:0000256" key="5">
    <source>
        <dbReference type="ARBA" id="ARBA00023163"/>
    </source>
</evidence>
<dbReference type="NCBIfam" id="TIGR02937">
    <property type="entry name" value="sigma70-ECF"/>
    <property type="match status" value="1"/>
</dbReference>
<evidence type="ECO:0000256" key="3">
    <source>
        <dbReference type="ARBA" id="ARBA00023082"/>
    </source>
</evidence>
<feature type="domain" description="RNA polymerase sigma-70 region 4" evidence="7">
    <location>
        <begin position="121"/>
        <end position="169"/>
    </location>
</feature>
<comment type="caution">
    <text evidence="8">The sequence shown here is derived from an EMBL/GenBank/DDBJ whole genome shotgun (WGS) entry which is preliminary data.</text>
</comment>
<proteinExistence type="inferred from homology"/>
<dbReference type="GO" id="GO:0003677">
    <property type="term" value="F:DNA binding"/>
    <property type="evidence" value="ECO:0007669"/>
    <property type="project" value="UniProtKB-KW"/>
</dbReference>
<dbReference type="EMBL" id="BBYQ01000100">
    <property type="protein sequence ID" value="GAP30975.1"/>
    <property type="molecule type" value="Genomic_DNA"/>
</dbReference>
<dbReference type="GeneID" id="93370508"/>
<reference evidence="9" key="1">
    <citation type="submission" date="2015-07" db="EMBL/GenBank/DDBJ databases">
        <title>Nocardia seriolae U-1 whole genome shotgun sequence.</title>
        <authorList>
            <person name="Imajoh M."/>
            <person name="Fukumoto Y."/>
            <person name="Sukeda M."/>
            <person name="Yamane J."/>
            <person name="Yamasaki K."/>
            <person name="Shimizu M."/>
            <person name="Ohnishi K."/>
            <person name="Oshima S."/>
        </authorList>
    </citation>
    <scope>NUCLEOTIDE SEQUENCE [LARGE SCALE GENOMIC DNA]</scope>
    <source>
        <strain evidence="9">U-1</strain>
    </source>
</reference>
<accession>A0A0B8NH50</accession>
<keyword evidence="2" id="KW-0805">Transcription regulation</keyword>
<comment type="similarity">
    <text evidence="1">Belongs to the sigma-70 factor family. ECF subfamily.</text>
</comment>